<organism evidence="2 3">
    <name type="scientific">Reticulomyxa filosa</name>
    <dbReference type="NCBI Taxonomy" id="46433"/>
    <lineage>
        <taxon>Eukaryota</taxon>
        <taxon>Sar</taxon>
        <taxon>Rhizaria</taxon>
        <taxon>Retaria</taxon>
        <taxon>Foraminifera</taxon>
        <taxon>Monothalamids</taxon>
        <taxon>Reticulomyxidae</taxon>
        <taxon>Reticulomyxa</taxon>
    </lineage>
</organism>
<keyword evidence="1" id="KW-1133">Transmembrane helix</keyword>
<sequence length="159" mass="19237">MLDMPSVVKEHKLETINRLSTFYCGVRSFEKGQCYLFITTTYYQSIQTFFFFLSIVFLQMHVFVFVCVYVVWDYKQRKRQPKPNHEPIIAAYQDQRRKKKRQILLCMHSDAEVHIDGRYDQYSTFTAMEEEEKEKEEEYKVVEDFVHIDNCSDLQTHNM</sequence>
<name>X6LRH7_RETFI</name>
<evidence type="ECO:0000256" key="1">
    <source>
        <dbReference type="SAM" id="Phobius"/>
    </source>
</evidence>
<accession>X6LRH7</accession>
<keyword evidence="1" id="KW-0812">Transmembrane</keyword>
<comment type="caution">
    <text evidence="2">The sequence shown here is derived from an EMBL/GenBank/DDBJ whole genome shotgun (WGS) entry which is preliminary data.</text>
</comment>
<protein>
    <submittedName>
        <fullName evidence="2">Uncharacterized protein</fullName>
    </submittedName>
</protein>
<keyword evidence="1" id="KW-0472">Membrane</keyword>
<dbReference type="EMBL" id="ASPP01033593">
    <property type="protein sequence ID" value="ETO03340.1"/>
    <property type="molecule type" value="Genomic_DNA"/>
</dbReference>
<gene>
    <name evidence="2" type="ORF">RFI_34069</name>
</gene>
<evidence type="ECO:0000313" key="2">
    <source>
        <dbReference type="EMBL" id="ETO03340.1"/>
    </source>
</evidence>
<reference evidence="2 3" key="1">
    <citation type="journal article" date="2013" name="Curr. Biol.">
        <title>The Genome of the Foraminiferan Reticulomyxa filosa.</title>
        <authorList>
            <person name="Glockner G."/>
            <person name="Hulsmann N."/>
            <person name="Schleicher M."/>
            <person name="Noegel A.A."/>
            <person name="Eichinger L."/>
            <person name="Gallinger C."/>
            <person name="Pawlowski J."/>
            <person name="Sierra R."/>
            <person name="Euteneuer U."/>
            <person name="Pillet L."/>
            <person name="Moustafa A."/>
            <person name="Platzer M."/>
            <person name="Groth M."/>
            <person name="Szafranski K."/>
            <person name="Schliwa M."/>
        </authorList>
    </citation>
    <scope>NUCLEOTIDE SEQUENCE [LARGE SCALE GENOMIC DNA]</scope>
</reference>
<keyword evidence="3" id="KW-1185">Reference proteome</keyword>
<proteinExistence type="predicted"/>
<dbReference type="Proteomes" id="UP000023152">
    <property type="component" value="Unassembled WGS sequence"/>
</dbReference>
<evidence type="ECO:0000313" key="3">
    <source>
        <dbReference type="Proteomes" id="UP000023152"/>
    </source>
</evidence>
<feature type="transmembrane region" description="Helical" evidence="1">
    <location>
        <begin position="49"/>
        <end position="72"/>
    </location>
</feature>
<dbReference type="AlphaFoldDB" id="X6LRH7"/>